<feature type="transmembrane region" description="Helical" evidence="1">
    <location>
        <begin position="124"/>
        <end position="146"/>
    </location>
</feature>
<feature type="transmembrane region" description="Helical" evidence="1">
    <location>
        <begin position="356"/>
        <end position="376"/>
    </location>
</feature>
<keyword evidence="1" id="KW-1133">Transmembrane helix</keyword>
<keyword evidence="1" id="KW-0812">Transmembrane</keyword>
<dbReference type="OrthoDB" id="2157530at2759"/>
<dbReference type="EMBL" id="CAJNDS010002168">
    <property type="protein sequence ID" value="CAE7358451.1"/>
    <property type="molecule type" value="Genomic_DNA"/>
</dbReference>
<feature type="transmembrane region" description="Helical" evidence="1">
    <location>
        <begin position="152"/>
        <end position="171"/>
    </location>
</feature>
<gene>
    <name evidence="2" type="ORF">SNAT2548_LOCUS19170</name>
</gene>
<feature type="transmembrane region" description="Helical" evidence="1">
    <location>
        <begin position="255"/>
        <end position="273"/>
    </location>
</feature>
<comment type="caution">
    <text evidence="2">The sequence shown here is derived from an EMBL/GenBank/DDBJ whole genome shotgun (WGS) entry which is preliminary data.</text>
</comment>
<feature type="transmembrane region" description="Helical" evidence="1">
    <location>
        <begin position="285"/>
        <end position="307"/>
    </location>
</feature>
<reference evidence="2" key="1">
    <citation type="submission" date="2021-02" db="EMBL/GenBank/DDBJ databases">
        <authorList>
            <person name="Dougan E. K."/>
            <person name="Rhodes N."/>
            <person name="Thang M."/>
            <person name="Chan C."/>
        </authorList>
    </citation>
    <scope>NUCLEOTIDE SEQUENCE</scope>
</reference>
<evidence type="ECO:0000313" key="3">
    <source>
        <dbReference type="Proteomes" id="UP000604046"/>
    </source>
</evidence>
<proteinExistence type="predicted"/>
<keyword evidence="1" id="KW-0472">Membrane</keyword>
<dbReference type="AlphaFoldDB" id="A0A812PR57"/>
<accession>A0A812PR57</accession>
<sequence length="424" mass="47209">MLLVGLQVLPSYDMDWLQQPGVQHNGPFLPCCAVSGLVSFILVLLLWRPQTQVFVDRICIHQQDPALKAEGIFNMGGILKHSSSILVMFDRSWAERLWCVYELAAFIKSHEDDPQAQVLVRPTALAPGSCIALLTVATFSMVVAALPAENKLIVWGLIVLTVIVVTFWASLAMRGFFRDLKQVESALKHFRMDKCSCWCCENGHVHPKSGEPIQLCDRELLQRCICVWFGSVETFEDSVSNTASAALVDQLGSNAFTYSWMLMLCCPFCWSNMDRIVANILVEDYKTVLELSLLTLVGWLCCAPVFIRCALVASRRWSDRQPSFCREFLATCACAFSPLPAACVYGVFQVSLNQGIPYYGVVIYFFLAHAVTYMVWNRCLNRKVGNGPAELGRGHVAASAAMEFEVPPEAPLPPEPPHETNVSL</sequence>
<dbReference type="Proteomes" id="UP000604046">
    <property type="component" value="Unassembled WGS sequence"/>
</dbReference>
<protein>
    <submittedName>
        <fullName evidence="2">Uncharacterized protein</fullName>
    </submittedName>
</protein>
<name>A0A812PR57_9DINO</name>
<keyword evidence="3" id="KW-1185">Reference proteome</keyword>
<evidence type="ECO:0000313" key="2">
    <source>
        <dbReference type="EMBL" id="CAE7358451.1"/>
    </source>
</evidence>
<feature type="transmembrane region" description="Helical" evidence="1">
    <location>
        <begin position="328"/>
        <end position="350"/>
    </location>
</feature>
<evidence type="ECO:0000256" key="1">
    <source>
        <dbReference type="SAM" id="Phobius"/>
    </source>
</evidence>
<feature type="transmembrane region" description="Helical" evidence="1">
    <location>
        <begin position="27"/>
        <end position="47"/>
    </location>
</feature>
<organism evidence="2 3">
    <name type="scientific">Symbiodinium natans</name>
    <dbReference type="NCBI Taxonomy" id="878477"/>
    <lineage>
        <taxon>Eukaryota</taxon>
        <taxon>Sar</taxon>
        <taxon>Alveolata</taxon>
        <taxon>Dinophyceae</taxon>
        <taxon>Suessiales</taxon>
        <taxon>Symbiodiniaceae</taxon>
        <taxon>Symbiodinium</taxon>
    </lineage>
</organism>